<keyword evidence="2" id="KW-1017">Isopeptide bond</keyword>
<dbReference type="FunFam" id="1.10.10.10:FF:000014">
    <property type="entry name" value="Cullin 1"/>
    <property type="match status" value="1"/>
</dbReference>
<dbReference type="SMART" id="SM00884">
    <property type="entry name" value="Cullin_Nedd8"/>
    <property type="match status" value="1"/>
</dbReference>
<comment type="similarity">
    <text evidence="1 4 5">Belongs to the cullin family.</text>
</comment>
<dbReference type="InterPro" id="IPR045093">
    <property type="entry name" value="Cullin"/>
</dbReference>
<evidence type="ECO:0000256" key="3">
    <source>
        <dbReference type="ARBA" id="ARBA00022843"/>
    </source>
</evidence>
<dbReference type="SMART" id="SM00182">
    <property type="entry name" value="CULLIN"/>
    <property type="match status" value="1"/>
</dbReference>
<keyword evidence="9" id="KW-1185">Reference proteome</keyword>
<dbReference type="SUPFAM" id="SSF74788">
    <property type="entry name" value="Cullin repeat-like"/>
    <property type="match status" value="1"/>
</dbReference>
<dbReference type="InterPro" id="IPR001373">
    <property type="entry name" value="Cullin_N"/>
</dbReference>
<dbReference type="InterPro" id="IPR016157">
    <property type="entry name" value="Cullin_CS"/>
</dbReference>
<evidence type="ECO:0000256" key="5">
    <source>
        <dbReference type="RuleBase" id="RU003829"/>
    </source>
</evidence>
<dbReference type="AlphaFoldDB" id="A0AAF0YB61"/>
<feature type="region of interest" description="Disordered" evidence="6">
    <location>
        <begin position="359"/>
        <end position="395"/>
    </location>
</feature>
<dbReference type="Gene3D" id="1.20.1310.10">
    <property type="entry name" value="Cullin Repeats"/>
    <property type="match status" value="4"/>
</dbReference>
<dbReference type="Proteomes" id="UP000827549">
    <property type="component" value="Chromosome 3"/>
</dbReference>
<feature type="domain" description="Cullin family profile" evidence="7">
    <location>
        <begin position="449"/>
        <end position="682"/>
    </location>
</feature>
<dbReference type="PANTHER" id="PTHR11932">
    <property type="entry name" value="CULLIN"/>
    <property type="match status" value="1"/>
</dbReference>
<dbReference type="GO" id="GO:0031461">
    <property type="term" value="C:cullin-RING ubiquitin ligase complex"/>
    <property type="evidence" value="ECO:0007669"/>
    <property type="project" value="InterPro"/>
</dbReference>
<feature type="region of interest" description="Disordered" evidence="6">
    <location>
        <begin position="1"/>
        <end position="22"/>
    </location>
</feature>
<dbReference type="InterPro" id="IPR036390">
    <property type="entry name" value="WH_DNA-bd_sf"/>
</dbReference>
<dbReference type="SUPFAM" id="SSF75632">
    <property type="entry name" value="Cullin homology domain"/>
    <property type="match status" value="1"/>
</dbReference>
<dbReference type="Gene3D" id="3.30.230.130">
    <property type="entry name" value="Cullin, Chain C, Domain 2"/>
    <property type="match status" value="1"/>
</dbReference>
<evidence type="ECO:0000256" key="1">
    <source>
        <dbReference type="ARBA" id="ARBA00006019"/>
    </source>
</evidence>
<dbReference type="PROSITE" id="PS01256">
    <property type="entry name" value="CULLIN_1"/>
    <property type="match status" value="1"/>
</dbReference>
<accession>A0AAF0YB61</accession>
<evidence type="ECO:0000256" key="6">
    <source>
        <dbReference type="SAM" id="MobiDB-lite"/>
    </source>
</evidence>
<evidence type="ECO:0000256" key="2">
    <source>
        <dbReference type="ARBA" id="ARBA00022499"/>
    </source>
</evidence>
<dbReference type="RefSeq" id="XP_062627576.1">
    <property type="nucleotide sequence ID" value="XM_062771592.1"/>
</dbReference>
<organism evidence="8 9">
    <name type="scientific">Vanrija pseudolonga</name>
    <dbReference type="NCBI Taxonomy" id="143232"/>
    <lineage>
        <taxon>Eukaryota</taxon>
        <taxon>Fungi</taxon>
        <taxon>Dikarya</taxon>
        <taxon>Basidiomycota</taxon>
        <taxon>Agaricomycotina</taxon>
        <taxon>Tremellomycetes</taxon>
        <taxon>Trichosporonales</taxon>
        <taxon>Trichosporonaceae</taxon>
        <taxon>Vanrija</taxon>
    </lineage>
</organism>
<dbReference type="GeneID" id="87808296"/>
<dbReference type="InterPro" id="IPR059120">
    <property type="entry name" value="Cullin-like_AB"/>
</dbReference>
<dbReference type="PROSITE" id="PS50069">
    <property type="entry name" value="CULLIN_2"/>
    <property type="match status" value="1"/>
</dbReference>
<dbReference type="InterPro" id="IPR036388">
    <property type="entry name" value="WH-like_DNA-bd_sf"/>
</dbReference>
<dbReference type="GO" id="GO:0006511">
    <property type="term" value="P:ubiquitin-dependent protein catabolic process"/>
    <property type="evidence" value="ECO:0007669"/>
    <property type="project" value="InterPro"/>
</dbReference>
<dbReference type="Pfam" id="PF26557">
    <property type="entry name" value="Cullin_AB"/>
    <property type="match status" value="1"/>
</dbReference>
<dbReference type="Pfam" id="PF10557">
    <property type="entry name" value="Cullin_Nedd8"/>
    <property type="match status" value="1"/>
</dbReference>
<reference evidence="8" key="1">
    <citation type="submission" date="2023-10" db="EMBL/GenBank/DDBJ databases">
        <authorList>
            <person name="Noh H."/>
        </authorList>
    </citation>
    <scope>NUCLEOTIDE SEQUENCE</scope>
    <source>
        <strain evidence="8">DUCC4014</strain>
    </source>
</reference>
<evidence type="ECO:0000313" key="8">
    <source>
        <dbReference type="EMBL" id="WOO81544.1"/>
    </source>
</evidence>
<dbReference type="InterPro" id="IPR016159">
    <property type="entry name" value="Cullin_repeat-like_dom_sf"/>
</dbReference>
<name>A0AAF0YB61_9TREE</name>
<dbReference type="Gene3D" id="1.10.10.10">
    <property type="entry name" value="Winged helix-like DNA-binding domain superfamily/Winged helix DNA-binding domain"/>
    <property type="match status" value="1"/>
</dbReference>
<dbReference type="FunFam" id="1.20.1310.10:FF:000002">
    <property type="entry name" value="cullin-3 isoform X1"/>
    <property type="match status" value="1"/>
</dbReference>
<protein>
    <submittedName>
        <fullName evidence="8">Cullin-3</fullName>
    </submittedName>
</protein>
<dbReference type="GO" id="GO:0031625">
    <property type="term" value="F:ubiquitin protein ligase binding"/>
    <property type="evidence" value="ECO:0007669"/>
    <property type="project" value="InterPro"/>
</dbReference>
<dbReference type="FunFam" id="1.20.1310.10:FF:000001">
    <property type="entry name" value="Cullin 3"/>
    <property type="match status" value="1"/>
</dbReference>
<dbReference type="InterPro" id="IPR016158">
    <property type="entry name" value="Cullin_homology"/>
</dbReference>
<evidence type="ECO:0000256" key="4">
    <source>
        <dbReference type="PROSITE-ProRule" id="PRU00330"/>
    </source>
</evidence>
<dbReference type="EMBL" id="CP086716">
    <property type="protein sequence ID" value="WOO81544.1"/>
    <property type="molecule type" value="Genomic_DNA"/>
</dbReference>
<evidence type="ECO:0000313" key="9">
    <source>
        <dbReference type="Proteomes" id="UP000827549"/>
    </source>
</evidence>
<dbReference type="Pfam" id="PF00888">
    <property type="entry name" value="Cullin"/>
    <property type="match status" value="1"/>
</dbReference>
<evidence type="ECO:0000259" key="7">
    <source>
        <dbReference type="PROSITE" id="PS50069"/>
    </source>
</evidence>
<proteinExistence type="inferred from homology"/>
<keyword evidence="3" id="KW-0832">Ubl conjugation</keyword>
<gene>
    <name evidence="8" type="primary">culC</name>
    <name evidence="8" type="ORF">LOC62_03G005065</name>
</gene>
<dbReference type="InterPro" id="IPR036317">
    <property type="entry name" value="Cullin_homology_sf"/>
</dbReference>
<dbReference type="InterPro" id="IPR019559">
    <property type="entry name" value="Cullin_neddylation_domain"/>
</dbReference>
<sequence length="811" mass="91231">MAMSLGNARRGRPQNKIRAPPKVQKQVSIKDTWAKLSAALRTILNHKTSTLFFAETFNYAYNMVLFKEGPMLYKGVKELITEHLDLLAEERIVPAFPRASGAHTAGKLGGGQEAIERAVEGDRFLRAVKGVWDDHVQAMRSMNHVLAYLNKGYAMTNGLPMVEEVGRDLFLSQIVRSSKHPIHTHLIGTLLSLVQLERDGEAIQRSSIRDCVDFLLRLENPEAMGGRTVYVTSFEPEFLRRSKDFYGQEAVAMLERGDAPAYLRNVETRFAEEANRTANYLSSFTWKQLDGLLIGSLLTPHLQAIMKMPGSGLGAMLEADRYDDLHRLYTLFLRVPDDGGKDALRLALRESVESYGKAINDGASRVEQDAGPSTGGMDEDEKPDPKGKGKAKAPTAAASALSQGLRWVQDVHDLKDKFDAILEQAFGGDKQIQASINEAFQSFINANQRSPEFLSLFIDDHLKKGAKAKTEDEIDVALEKTIILFRFLSDKDKFERYYKNHLAKRLLYGRSASDDAERGMVAKLKVEMGFQFTQKLEGMFTDMRLSAESANSFRNFMGKSNATLPFDISVNVLTASYWPQPVVAASTCTFGPTLSQATDLYQKYYDGRHTGRRLTWQANLGTADVRVRFKARSHDLNLSTQALVVLLLFEDVKDDETLSYNDIKSATGLADADLQRTLQSLACAKFRVLTKTPKGREVNPTDVFSFNDAFTSPLARIKIMQVASKVETPKEREETQEMVDEERRHQIEACIVRIMKNRKTMTHNDLISEVAHQLSARFVPSMSNIKKRIESLIDREYLERTNDIGVYRYLA</sequence>
<dbReference type="SUPFAM" id="SSF46785">
    <property type="entry name" value="Winged helix' DNA-binding domain"/>
    <property type="match status" value="1"/>
</dbReference>